<evidence type="ECO:0000256" key="4">
    <source>
        <dbReference type="ARBA" id="ARBA00053366"/>
    </source>
</evidence>
<dbReference type="FunFam" id="1.25.40.180:FF:000016">
    <property type="entry name" value="polyadenylate-binding protein-interacting protein 1 isoform X1"/>
    <property type="match status" value="1"/>
</dbReference>
<dbReference type="SUPFAM" id="SSF48371">
    <property type="entry name" value="ARM repeat"/>
    <property type="match status" value="1"/>
</dbReference>
<dbReference type="Pfam" id="PF02854">
    <property type="entry name" value="MIF4G"/>
    <property type="match status" value="1"/>
</dbReference>
<evidence type="ECO:0000256" key="6">
    <source>
        <dbReference type="ARBA" id="ARBA00074029"/>
    </source>
</evidence>
<evidence type="ECO:0000256" key="7">
    <source>
        <dbReference type="SAM" id="MobiDB-lite"/>
    </source>
</evidence>
<gene>
    <name evidence="9" type="ORF">D623_10002206</name>
</gene>
<dbReference type="GO" id="GO:0006446">
    <property type="term" value="P:regulation of translational initiation"/>
    <property type="evidence" value="ECO:0007669"/>
    <property type="project" value="TreeGrafter"/>
</dbReference>
<organism evidence="9 10">
    <name type="scientific">Myotis brandtii</name>
    <name type="common">Brandt's bat</name>
    <dbReference type="NCBI Taxonomy" id="109478"/>
    <lineage>
        <taxon>Eukaryota</taxon>
        <taxon>Metazoa</taxon>
        <taxon>Chordata</taxon>
        <taxon>Craniata</taxon>
        <taxon>Vertebrata</taxon>
        <taxon>Euteleostomi</taxon>
        <taxon>Mammalia</taxon>
        <taxon>Eutheria</taxon>
        <taxon>Laurasiatheria</taxon>
        <taxon>Chiroptera</taxon>
        <taxon>Yangochiroptera</taxon>
        <taxon>Vespertilionidae</taxon>
        <taxon>Myotis</taxon>
    </lineage>
</organism>
<dbReference type="Proteomes" id="UP000052978">
    <property type="component" value="Unassembled WGS sequence"/>
</dbReference>
<comment type="subunit">
    <text evidence="5">Interacts with the RRM1-RRM2 and C-terminus regions of PABPC1 in a 1:1 stoichiometry. Interacts with EIF4A.</text>
</comment>
<dbReference type="GO" id="GO:0008494">
    <property type="term" value="F:translation activator activity"/>
    <property type="evidence" value="ECO:0007669"/>
    <property type="project" value="TreeGrafter"/>
</dbReference>
<dbReference type="SMART" id="SM00543">
    <property type="entry name" value="MIF4G"/>
    <property type="match status" value="1"/>
</dbReference>
<comment type="function">
    <text evidence="4">Acts as a coactivator in the regulation of translation initiation of poly(A)-containing mRNAs. Its stimulatory activity on translation is mediated via its action on PABPC1. Competes with PAIP2 for binding to PABPC1. Its association with EIF4A and PABPC1 may potentiate contacts between mRNA termini. May also be involved in translationally coupled mRNA turnover. Implicated with other RNA-binding proteins in the cytoplasmic deadenylation/translational and decay interplay of the FOS mRNA mediated by the major coding-region determinant of instability (mCRD) domain.</text>
</comment>
<feature type="compositionally biased region" description="Acidic residues" evidence="7">
    <location>
        <begin position="352"/>
        <end position="361"/>
    </location>
</feature>
<accession>S7MNH0</accession>
<evidence type="ECO:0000256" key="3">
    <source>
        <dbReference type="ARBA" id="ARBA00022845"/>
    </source>
</evidence>
<dbReference type="InterPro" id="IPR016024">
    <property type="entry name" value="ARM-type_fold"/>
</dbReference>
<evidence type="ECO:0000313" key="9">
    <source>
        <dbReference type="EMBL" id="EPQ05776.1"/>
    </source>
</evidence>
<dbReference type="eggNOG" id="KOG0401">
    <property type="taxonomic scope" value="Eukaryota"/>
</dbReference>
<sequence length="361" mass="39688">MENDPWVRIKKNKIPPAGRGGRPEQVSAEGRTGGVGCGAVGCPLSSSGLCSPRSQAVRLEMPEALSLEVETECEVLEVCFELKNRFKSHQGPCEDEPPLPVFVWDFLDHLSEQPGSCETDMEQFAETLSGRVTTDEALEELVDLIYQQATSVPKLRRGGARLCGYLSRHLTIPSQRGSFRQVLLQRCQTDYEPRDQAAKGDEAGRKRFHELVLFMGEFYLLLEIEGANGQAHTALFRGLLDALLSHPVDDNLICAVKLLKLTGPALEDAWKRQRKTDMDDVIQGIAKVALEAPCSVGVKQMLLKLVELRLDNWGRVPVTSASREAAPEIDPNCFVTEPPLGPADGVPFPAADPDDQDSSQE</sequence>
<reference evidence="9 10" key="1">
    <citation type="journal article" date="2013" name="Nat. Commun.">
        <title>Genome analysis reveals insights into physiology and longevity of the Brandt's bat Myotis brandtii.</title>
        <authorList>
            <person name="Seim I."/>
            <person name="Fang X."/>
            <person name="Xiong Z."/>
            <person name="Lobanov A.V."/>
            <person name="Huang Z."/>
            <person name="Ma S."/>
            <person name="Feng Y."/>
            <person name="Turanov A.A."/>
            <person name="Zhu Y."/>
            <person name="Lenz T.L."/>
            <person name="Gerashchenko M.V."/>
            <person name="Fan D."/>
            <person name="Hee Yim S."/>
            <person name="Yao X."/>
            <person name="Jordan D."/>
            <person name="Xiong Y."/>
            <person name="Ma Y."/>
            <person name="Lyapunov A.N."/>
            <person name="Chen G."/>
            <person name="Kulakova O.I."/>
            <person name="Sun Y."/>
            <person name="Lee S.G."/>
            <person name="Bronson R.T."/>
            <person name="Moskalev A.A."/>
            <person name="Sunyaev S.R."/>
            <person name="Zhang G."/>
            <person name="Krogh A."/>
            <person name="Wang J."/>
            <person name="Gladyshev V.N."/>
        </authorList>
    </citation>
    <scope>NUCLEOTIDE SEQUENCE [LARGE SCALE GENOMIC DNA]</scope>
</reference>
<evidence type="ECO:0000256" key="2">
    <source>
        <dbReference type="ARBA" id="ARBA00022490"/>
    </source>
</evidence>
<dbReference type="PANTHER" id="PTHR23254">
    <property type="entry name" value="EIF4G DOMAIN PROTEIN"/>
    <property type="match status" value="1"/>
</dbReference>
<dbReference type="GO" id="GO:0003723">
    <property type="term" value="F:RNA binding"/>
    <property type="evidence" value="ECO:0007669"/>
    <property type="project" value="InterPro"/>
</dbReference>
<dbReference type="AlphaFoldDB" id="S7MNH0"/>
<feature type="region of interest" description="Disordered" evidence="7">
    <location>
        <begin position="1"/>
        <end position="30"/>
    </location>
</feature>
<comment type="subcellular location">
    <subcellularLocation>
        <location evidence="1">Cytoplasm</location>
    </subcellularLocation>
</comment>
<keyword evidence="3" id="KW-0810">Translation regulation</keyword>
<dbReference type="InterPro" id="IPR003890">
    <property type="entry name" value="MIF4G-like_typ-3"/>
</dbReference>
<protein>
    <recommendedName>
        <fullName evidence="6">Polyadenylate-binding protein-interacting protein 1</fullName>
    </recommendedName>
</protein>
<name>S7MNH0_MYOBR</name>
<dbReference type="EMBL" id="KE161872">
    <property type="protein sequence ID" value="EPQ05776.1"/>
    <property type="molecule type" value="Genomic_DNA"/>
</dbReference>
<feature type="domain" description="MIF4G" evidence="8">
    <location>
        <begin position="102"/>
        <end position="312"/>
    </location>
</feature>
<keyword evidence="2" id="KW-0963">Cytoplasm</keyword>
<dbReference type="PANTHER" id="PTHR23254:SF15">
    <property type="entry name" value="POLYADENYLATE-BINDING PROTEIN-INTERACTING PROTEIN 1"/>
    <property type="match status" value="1"/>
</dbReference>
<evidence type="ECO:0000313" key="10">
    <source>
        <dbReference type="Proteomes" id="UP000052978"/>
    </source>
</evidence>
<evidence type="ECO:0000256" key="5">
    <source>
        <dbReference type="ARBA" id="ARBA00063561"/>
    </source>
</evidence>
<dbReference type="InterPro" id="IPR051367">
    <property type="entry name" value="mRNA_TranslReg/HistoneTransl"/>
</dbReference>
<keyword evidence="10" id="KW-1185">Reference proteome</keyword>
<evidence type="ECO:0000259" key="8">
    <source>
        <dbReference type="SMART" id="SM00543"/>
    </source>
</evidence>
<evidence type="ECO:0000256" key="1">
    <source>
        <dbReference type="ARBA" id="ARBA00004496"/>
    </source>
</evidence>
<dbReference type="Gene3D" id="1.25.40.180">
    <property type="match status" value="1"/>
</dbReference>
<dbReference type="GO" id="GO:0005737">
    <property type="term" value="C:cytoplasm"/>
    <property type="evidence" value="ECO:0007669"/>
    <property type="project" value="UniProtKB-SubCell"/>
</dbReference>
<proteinExistence type="predicted"/>
<feature type="region of interest" description="Disordered" evidence="7">
    <location>
        <begin position="327"/>
        <end position="361"/>
    </location>
</feature>